<keyword evidence="2" id="KW-0479">Metal-binding</keyword>
<dbReference type="SUPFAM" id="SSF51569">
    <property type="entry name" value="Aldolase"/>
    <property type="match status" value="1"/>
</dbReference>
<evidence type="ECO:0000313" key="3">
    <source>
        <dbReference type="EMBL" id="OGI79154.1"/>
    </source>
</evidence>
<dbReference type="Proteomes" id="UP000177052">
    <property type="component" value="Unassembled WGS sequence"/>
</dbReference>
<dbReference type="CDD" id="cd00947">
    <property type="entry name" value="TBP_aldolase_IIB"/>
    <property type="match status" value="1"/>
</dbReference>
<feature type="binding site" evidence="2">
    <location>
        <position position="141"/>
    </location>
    <ligand>
        <name>Zn(2+)</name>
        <dbReference type="ChEBI" id="CHEBI:29105"/>
        <label>2</label>
    </ligand>
</feature>
<dbReference type="GO" id="GO:0005975">
    <property type="term" value="P:carbohydrate metabolic process"/>
    <property type="evidence" value="ECO:0007669"/>
    <property type="project" value="InterPro"/>
</dbReference>
<dbReference type="PANTHER" id="PTHR30304:SF0">
    <property type="entry name" value="D-TAGATOSE-1,6-BISPHOSPHATE ALDOLASE SUBUNIT GATY-RELATED"/>
    <property type="match status" value="1"/>
</dbReference>
<feature type="binding site" evidence="2">
    <location>
        <position position="217"/>
    </location>
    <ligand>
        <name>Zn(2+)</name>
        <dbReference type="ChEBI" id="CHEBI:29105"/>
        <label>1</label>
        <note>catalytic</note>
    </ligand>
</feature>
<proteinExistence type="predicted"/>
<protein>
    <submittedName>
        <fullName evidence="3">Tagatose-bisphosphate aldolase</fullName>
    </submittedName>
</protein>
<reference evidence="3 4" key="1">
    <citation type="journal article" date="2016" name="Nat. Commun.">
        <title>Thousands of microbial genomes shed light on interconnected biogeochemical processes in an aquifer system.</title>
        <authorList>
            <person name="Anantharaman K."/>
            <person name="Brown C.T."/>
            <person name="Hug L.A."/>
            <person name="Sharon I."/>
            <person name="Castelle C.J."/>
            <person name="Probst A.J."/>
            <person name="Thomas B.C."/>
            <person name="Singh A."/>
            <person name="Wilkins M.J."/>
            <person name="Karaoz U."/>
            <person name="Brodie E.L."/>
            <person name="Williams K.H."/>
            <person name="Hubbard S.S."/>
            <person name="Banfield J.F."/>
        </authorList>
    </citation>
    <scope>NUCLEOTIDE SEQUENCE [LARGE SCALE GENOMIC DNA]</scope>
</reference>
<dbReference type="Pfam" id="PF01116">
    <property type="entry name" value="F_bP_aldolase"/>
    <property type="match status" value="1"/>
</dbReference>
<gene>
    <name evidence="3" type="ORF">A3F19_01390</name>
</gene>
<feature type="binding site" evidence="2">
    <location>
        <position position="84"/>
    </location>
    <ligand>
        <name>Zn(2+)</name>
        <dbReference type="ChEBI" id="CHEBI:29105"/>
        <label>1</label>
        <note>catalytic</note>
    </ligand>
</feature>
<evidence type="ECO:0000256" key="1">
    <source>
        <dbReference type="PIRSR" id="PIRSR001359-1"/>
    </source>
</evidence>
<dbReference type="Gene3D" id="3.20.20.70">
    <property type="entry name" value="Aldolase class I"/>
    <property type="match status" value="1"/>
</dbReference>
<dbReference type="NCBIfam" id="TIGR00167">
    <property type="entry name" value="cbbA"/>
    <property type="match status" value="1"/>
</dbReference>
<feature type="binding site" evidence="2">
    <location>
        <position position="105"/>
    </location>
    <ligand>
        <name>Zn(2+)</name>
        <dbReference type="ChEBI" id="CHEBI:29105"/>
        <label>2</label>
    </ligand>
</feature>
<comment type="cofactor">
    <cofactor evidence="2">
        <name>Zn(2+)</name>
        <dbReference type="ChEBI" id="CHEBI:29105"/>
    </cofactor>
    <text evidence="2">Binds 2 Zn(2+) ions per subunit. One is catalytic and the other provides a structural contribution.</text>
</comment>
<feature type="active site" description="Proton donor" evidence="1">
    <location>
        <position position="83"/>
    </location>
</feature>
<dbReference type="InterPro" id="IPR013785">
    <property type="entry name" value="Aldolase_TIM"/>
</dbReference>
<comment type="caution">
    <text evidence="3">The sequence shown here is derived from an EMBL/GenBank/DDBJ whole genome shotgun (WGS) entry which is preliminary data.</text>
</comment>
<organism evidence="3 4">
    <name type="scientific">Candidatus Nomurabacteria bacterium RIFCSPHIGHO2_12_FULL_37_29</name>
    <dbReference type="NCBI Taxonomy" id="1801759"/>
    <lineage>
        <taxon>Bacteria</taxon>
        <taxon>Candidatus Nomuraibacteriota</taxon>
    </lineage>
</organism>
<dbReference type="GO" id="GO:0016832">
    <property type="term" value="F:aldehyde-lyase activity"/>
    <property type="evidence" value="ECO:0007669"/>
    <property type="project" value="InterPro"/>
</dbReference>
<dbReference type="GO" id="GO:0008270">
    <property type="term" value="F:zinc ion binding"/>
    <property type="evidence" value="ECO:0007669"/>
    <property type="project" value="InterPro"/>
</dbReference>
<dbReference type="EMBL" id="MFUJ01000024">
    <property type="protein sequence ID" value="OGI79154.1"/>
    <property type="molecule type" value="Genomic_DNA"/>
</dbReference>
<dbReference type="PIRSF" id="PIRSF001359">
    <property type="entry name" value="F_bP_aldolase_II"/>
    <property type="match status" value="1"/>
</dbReference>
<dbReference type="InterPro" id="IPR000771">
    <property type="entry name" value="FBA_II"/>
</dbReference>
<accession>A0A1F6WBA0</accession>
<evidence type="ECO:0000313" key="4">
    <source>
        <dbReference type="Proteomes" id="UP000177052"/>
    </source>
</evidence>
<dbReference type="PANTHER" id="PTHR30304">
    <property type="entry name" value="D-TAGATOSE-1,6-BISPHOSPHATE ALDOLASE"/>
    <property type="match status" value="1"/>
</dbReference>
<feature type="binding site" evidence="2">
    <location>
        <position position="188"/>
    </location>
    <ligand>
        <name>Zn(2+)</name>
        <dbReference type="ChEBI" id="CHEBI:29105"/>
        <label>1</label>
        <note>catalytic</note>
    </ligand>
</feature>
<name>A0A1F6WBA0_9BACT</name>
<keyword evidence="2" id="KW-0862">Zinc</keyword>
<dbReference type="AlphaFoldDB" id="A0A1F6WBA0"/>
<sequence length="291" mass="31762">MTTVKTLRECIKEAQDRGVAIGHFNISNLEAFHAIYNAAKKLNVPVIIGLSEGEEQFFGKNEAVALIKAIREKTNFPIFLNADHHYSFETVTASILAGFDSVIFDGAQLGFDENVKITKACVEFARAFMKESHKDILVEAELGYIGSGSNIKDTIPEGAGIKTKPEDARKFVELTGIDMLAPSVGSIHGLIKSGKPHIDGELVAEIKKETGIPLVLHGGSGLSDEDFTNAIKAGISIVHINTEIRVAYDEALKKSLLDNPNEVVPYKILQPAVDAIEKIVYERLKLFNGMQ</sequence>
<dbReference type="InterPro" id="IPR050246">
    <property type="entry name" value="Class_II_FBP_aldolase"/>
</dbReference>
<evidence type="ECO:0000256" key="2">
    <source>
        <dbReference type="PIRSR" id="PIRSR001359-3"/>
    </source>
</evidence>